<dbReference type="PANTHER" id="PTHR10795">
    <property type="entry name" value="PROPROTEIN CONVERTASE SUBTILISIN/KEXIN"/>
    <property type="match status" value="1"/>
</dbReference>
<evidence type="ECO:0000256" key="2">
    <source>
        <dbReference type="ARBA" id="ARBA00022729"/>
    </source>
</evidence>
<sequence length="156" mass="17469">MSLNEFIPTCKLFALLLLITLSTFVNVDGQDEKVRIHNEGHCVFRSATEAKESIIQSYTYCFNASTARLSSNEATKLASRADVLEVIPNGYRKLLTTRSWDFLGFPQTIKRNKEQESDIIVGINPDSESFNDAKFGPPPKKWKGTCEHSANFSGCN</sequence>
<feature type="signal peptide" evidence="3">
    <location>
        <begin position="1"/>
        <end position="29"/>
    </location>
</feature>
<dbReference type="Proteomes" id="UP000631114">
    <property type="component" value="Unassembled WGS sequence"/>
</dbReference>
<accession>A0A835LD70</accession>
<gene>
    <name evidence="5" type="ORF">IFM89_002128</name>
</gene>
<comment type="similarity">
    <text evidence="1">Belongs to the peptidase S8 family.</text>
</comment>
<dbReference type="OrthoDB" id="2014869at2759"/>
<dbReference type="Gene3D" id="3.30.70.80">
    <property type="entry name" value="Peptidase S8 propeptide/proteinase inhibitor I9"/>
    <property type="match status" value="1"/>
</dbReference>
<dbReference type="EMBL" id="JADFTS010000008">
    <property type="protein sequence ID" value="KAF9591173.1"/>
    <property type="molecule type" value="Genomic_DNA"/>
</dbReference>
<name>A0A835LD70_9MAGN</name>
<dbReference type="InterPro" id="IPR045051">
    <property type="entry name" value="SBT"/>
</dbReference>
<evidence type="ECO:0000259" key="4">
    <source>
        <dbReference type="Pfam" id="PF05922"/>
    </source>
</evidence>
<evidence type="ECO:0000256" key="1">
    <source>
        <dbReference type="ARBA" id="ARBA00011073"/>
    </source>
</evidence>
<feature type="chain" id="PRO_5032915777" description="Inhibitor I9 domain-containing protein" evidence="3">
    <location>
        <begin position="30"/>
        <end position="156"/>
    </location>
</feature>
<feature type="non-terminal residue" evidence="5">
    <location>
        <position position="1"/>
    </location>
</feature>
<dbReference type="InterPro" id="IPR010259">
    <property type="entry name" value="S8pro/Inhibitor_I9"/>
</dbReference>
<comment type="caution">
    <text evidence="5">The sequence shown here is derived from an EMBL/GenBank/DDBJ whole genome shotgun (WGS) entry which is preliminary data.</text>
</comment>
<dbReference type="InterPro" id="IPR036852">
    <property type="entry name" value="Peptidase_S8/S53_dom_sf"/>
</dbReference>
<dbReference type="GO" id="GO:0004252">
    <property type="term" value="F:serine-type endopeptidase activity"/>
    <property type="evidence" value="ECO:0007669"/>
    <property type="project" value="InterPro"/>
</dbReference>
<keyword evidence="6" id="KW-1185">Reference proteome</keyword>
<evidence type="ECO:0000313" key="6">
    <source>
        <dbReference type="Proteomes" id="UP000631114"/>
    </source>
</evidence>
<dbReference type="AlphaFoldDB" id="A0A835LD70"/>
<keyword evidence="2 3" id="KW-0732">Signal</keyword>
<evidence type="ECO:0000256" key="3">
    <source>
        <dbReference type="SAM" id="SignalP"/>
    </source>
</evidence>
<dbReference type="GO" id="GO:0006508">
    <property type="term" value="P:proteolysis"/>
    <property type="evidence" value="ECO:0007669"/>
    <property type="project" value="InterPro"/>
</dbReference>
<proteinExistence type="inferred from homology"/>
<feature type="domain" description="Inhibitor I9" evidence="4">
    <location>
        <begin position="37"/>
        <end position="94"/>
    </location>
</feature>
<organism evidence="5 6">
    <name type="scientific">Coptis chinensis</name>
    <dbReference type="NCBI Taxonomy" id="261450"/>
    <lineage>
        <taxon>Eukaryota</taxon>
        <taxon>Viridiplantae</taxon>
        <taxon>Streptophyta</taxon>
        <taxon>Embryophyta</taxon>
        <taxon>Tracheophyta</taxon>
        <taxon>Spermatophyta</taxon>
        <taxon>Magnoliopsida</taxon>
        <taxon>Ranunculales</taxon>
        <taxon>Ranunculaceae</taxon>
        <taxon>Coptidoideae</taxon>
        <taxon>Coptis</taxon>
    </lineage>
</organism>
<dbReference type="Gene3D" id="3.40.50.200">
    <property type="entry name" value="Peptidase S8/S53 domain"/>
    <property type="match status" value="1"/>
</dbReference>
<dbReference type="InterPro" id="IPR037045">
    <property type="entry name" value="S8pro/Inhibitor_I9_sf"/>
</dbReference>
<dbReference type="Pfam" id="PF05922">
    <property type="entry name" value="Inhibitor_I9"/>
    <property type="match status" value="1"/>
</dbReference>
<evidence type="ECO:0000313" key="5">
    <source>
        <dbReference type="EMBL" id="KAF9591173.1"/>
    </source>
</evidence>
<protein>
    <recommendedName>
        <fullName evidence="4">Inhibitor I9 domain-containing protein</fullName>
    </recommendedName>
</protein>
<reference evidence="5 6" key="1">
    <citation type="submission" date="2020-10" db="EMBL/GenBank/DDBJ databases">
        <title>The Coptis chinensis genome and diversification of protoberbering-type alkaloids.</title>
        <authorList>
            <person name="Wang B."/>
            <person name="Shu S."/>
            <person name="Song C."/>
            <person name="Liu Y."/>
        </authorList>
    </citation>
    <scope>NUCLEOTIDE SEQUENCE [LARGE SCALE GENOMIC DNA]</scope>
    <source>
        <strain evidence="5">HL-2020</strain>
        <tissue evidence="5">Leaf</tissue>
    </source>
</reference>